<feature type="coiled-coil region" evidence="1">
    <location>
        <begin position="725"/>
        <end position="766"/>
    </location>
</feature>
<feature type="region of interest" description="Disordered" evidence="2">
    <location>
        <begin position="798"/>
        <end position="842"/>
    </location>
</feature>
<feature type="compositionally biased region" description="Polar residues" evidence="2">
    <location>
        <begin position="1"/>
        <end position="29"/>
    </location>
</feature>
<dbReference type="AlphaFoldDB" id="A0AAD3CT55"/>
<evidence type="ECO:0000313" key="3">
    <source>
        <dbReference type="EMBL" id="GFH51731.1"/>
    </source>
</evidence>
<feature type="coiled-coil region" evidence="1">
    <location>
        <begin position="421"/>
        <end position="685"/>
    </location>
</feature>
<dbReference type="Proteomes" id="UP001054902">
    <property type="component" value="Unassembled WGS sequence"/>
</dbReference>
<gene>
    <name evidence="3" type="ORF">CTEN210_08207</name>
</gene>
<organism evidence="3 4">
    <name type="scientific">Chaetoceros tenuissimus</name>
    <dbReference type="NCBI Taxonomy" id="426638"/>
    <lineage>
        <taxon>Eukaryota</taxon>
        <taxon>Sar</taxon>
        <taxon>Stramenopiles</taxon>
        <taxon>Ochrophyta</taxon>
        <taxon>Bacillariophyta</taxon>
        <taxon>Coscinodiscophyceae</taxon>
        <taxon>Chaetocerotophycidae</taxon>
        <taxon>Chaetocerotales</taxon>
        <taxon>Chaetocerotaceae</taxon>
        <taxon>Chaetoceros</taxon>
    </lineage>
</organism>
<evidence type="ECO:0000256" key="2">
    <source>
        <dbReference type="SAM" id="MobiDB-lite"/>
    </source>
</evidence>
<evidence type="ECO:0000256" key="1">
    <source>
        <dbReference type="SAM" id="Coils"/>
    </source>
</evidence>
<dbReference type="EMBL" id="BLLK01000045">
    <property type="protein sequence ID" value="GFH51731.1"/>
    <property type="molecule type" value="Genomic_DNA"/>
</dbReference>
<feature type="coiled-coil region" evidence="1">
    <location>
        <begin position="160"/>
        <end position="394"/>
    </location>
</feature>
<sequence>MPSGGPYSTSLLDTENSKTYSSKGASTPAQYKVPLSPKSLNTSNNDQIFQLQIEISNLKNRLKLSSSTQKNELLDLLSEKETVIQHKTKQLSSLNEKFHKITKAVQAMEHEVNLLRQDKEMLLEDNKKFKRHLNIREKEVTALVNRCTAQEEKLLEGKESRILEKQLQAVQDELLNAKKELDEFEHLKSEMEHKTNECADALRQIEEISMEKKELSRQYQDLKESSSAEVREKESALKKCKVELENLASLKQQEEVKCKKLQERVDTCQEQLKSSHESMDALRTAHTSEMLNIQNEMDALKQENHELKESLEMAQLERDKLMKLKTKDGEELQQQLTEVKNQNHELSKSKQMLMQQNAEQSQSLQQLEAETREMEQCMTEMEQMYESKLELKEKETTYMKEEYEGMLLESESQFKEQDAMLAAERTKITKLREEIEQMTSHFKRQEELRSKEVKLLEESVSAAKVQLDAKEVELIEKDTALRNEQSRVNELETTIRVLERESRQSESSSSAMIDELHTKMDECTRNYAMLEQERDIIKAEYAKVKENLQGKVTELETQFTDLKGELVSKDAQLEQKEATIDSLVQNRQELERKITTYGSEIETLMGAYDERKVEYASKLKKINSDKEAEIQALKAQYAELKTIATETHNELEKYINRHVEMKTNLEEKSLLASEIQERNTQLQKDLSTKESFITELQERWRSHVKESEEIKRRSTQIRIEKEKEINKHIDALQEERLQRKQLESEIAMLKAELTKTKKEVKSAESLKAANYLLQDKIDRQNAYLQRKLAKESALKKGVRSAAVPSIKSPQRPSSARSSGSTRLTSIKPHATRLSSSKSNQRNVEFDALELRQSGSEELDELLSDSDV</sequence>
<evidence type="ECO:0000313" key="4">
    <source>
        <dbReference type="Proteomes" id="UP001054902"/>
    </source>
</evidence>
<feature type="compositionally biased region" description="Polar residues" evidence="2">
    <location>
        <begin position="832"/>
        <end position="842"/>
    </location>
</feature>
<protein>
    <submittedName>
        <fullName evidence="3">Uncharacterized protein</fullName>
    </submittedName>
</protein>
<proteinExistence type="predicted"/>
<accession>A0AAD3CT55</accession>
<keyword evidence="1" id="KW-0175">Coiled coil</keyword>
<feature type="coiled-coil region" evidence="1">
    <location>
        <begin position="91"/>
        <end position="125"/>
    </location>
</feature>
<feature type="region of interest" description="Disordered" evidence="2">
    <location>
        <begin position="1"/>
        <end position="39"/>
    </location>
</feature>
<comment type="caution">
    <text evidence="3">The sequence shown here is derived from an EMBL/GenBank/DDBJ whole genome shotgun (WGS) entry which is preliminary data.</text>
</comment>
<reference evidence="3 4" key="1">
    <citation type="journal article" date="2021" name="Sci. Rep.">
        <title>The genome of the diatom Chaetoceros tenuissimus carries an ancient integrated fragment of an extant virus.</title>
        <authorList>
            <person name="Hongo Y."/>
            <person name="Kimura K."/>
            <person name="Takaki Y."/>
            <person name="Yoshida Y."/>
            <person name="Baba S."/>
            <person name="Kobayashi G."/>
            <person name="Nagasaki K."/>
            <person name="Hano T."/>
            <person name="Tomaru Y."/>
        </authorList>
    </citation>
    <scope>NUCLEOTIDE SEQUENCE [LARGE SCALE GENOMIC DNA]</scope>
    <source>
        <strain evidence="3 4">NIES-3715</strain>
    </source>
</reference>
<name>A0AAD3CT55_9STRA</name>
<feature type="compositionally biased region" description="Polar residues" evidence="2">
    <location>
        <begin position="807"/>
        <end position="824"/>
    </location>
</feature>
<keyword evidence="4" id="KW-1185">Reference proteome</keyword>
<dbReference type="Gene3D" id="1.20.5.340">
    <property type="match status" value="1"/>
</dbReference>